<dbReference type="OrthoDB" id="3626427at2"/>
<gene>
    <name evidence="1" type="ORF">EIY87_15770</name>
</gene>
<proteinExistence type="predicted"/>
<sequence length="121" mass="13019">MSSGNFNPFGNAAAGSGFEVYPESLRAATDDVFAARDKVVKFGSEDLAQVALSDGDVGMLGAQADVVRMFNEAITGIRQKTDKGAAQLEKFATALDKAADYYETQDEEDFKRLRDLAKGLN</sequence>
<evidence type="ECO:0008006" key="3">
    <source>
        <dbReference type="Google" id="ProtNLM"/>
    </source>
</evidence>
<keyword evidence="2" id="KW-1185">Reference proteome</keyword>
<accession>A0A3R9DXZ7</accession>
<protein>
    <recommendedName>
        <fullName evidence="3">ESX-1 secretion-associated protein</fullName>
    </recommendedName>
</protein>
<evidence type="ECO:0000313" key="1">
    <source>
        <dbReference type="EMBL" id="RSD19717.1"/>
    </source>
</evidence>
<dbReference type="RefSeq" id="WP_125308537.1">
    <property type="nucleotide sequence ID" value="NZ_RSEC01000036.1"/>
</dbReference>
<comment type="caution">
    <text evidence="1">The sequence shown here is derived from an EMBL/GenBank/DDBJ whole genome shotgun (WGS) entry which is preliminary data.</text>
</comment>
<organism evidence="1 2">
    <name type="scientific">Amycolatopsis eburnea</name>
    <dbReference type="NCBI Taxonomy" id="2267691"/>
    <lineage>
        <taxon>Bacteria</taxon>
        <taxon>Bacillati</taxon>
        <taxon>Actinomycetota</taxon>
        <taxon>Actinomycetes</taxon>
        <taxon>Pseudonocardiales</taxon>
        <taxon>Pseudonocardiaceae</taxon>
        <taxon>Amycolatopsis</taxon>
    </lineage>
</organism>
<dbReference type="AlphaFoldDB" id="A0A3R9DXZ7"/>
<reference evidence="1 2" key="1">
    <citation type="submission" date="2018-12" db="EMBL/GenBank/DDBJ databases">
        <title>Amycolatopsis eburnea sp. nov. actinomycete associate with arbuscular mycorrhiza fungal spore.</title>
        <authorList>
            <person name="Lumyong S."/>
            <person name="Chaiya L."/>
        </authorList>
    </citation>
    <scope>NUCLEOTIDE SEQUENCE [LARGE SCALE GENOMIC DNA]</scope>
    <source>
        <strain evidence="1 2">GLM-1</strain>
    </source>
</reference>
<dbReference type="EMBL" id="RSEC01000036">
    <property type="protein sequence ID" value="RSD19717.1"/>
    <property type="molecule type" value="Genomic_DNA"/>
</dbReference>
<evidence type="ECO:0000313" key="2">
    <source>
        <dbReference type="Proteomes" id="UP000267081"/>
    </source>
</evidence>
<dbReference type="Proteomes" id="UP000267081">
    <property type="component" value="Unassembled WGS sequence"/>
</dbReference>
<name>A0A3R9DXZ7_9PSEU</name>